<dbReference type="AlphaFoldDB" id="A0A1G6Q6P6"/>
<sequence>MANRDFFRVTHDELKALQPGDRVFVAQCNADNPDPLRSAIHWCQVTRCDEKTIHAAPIWDGRLTGNIVFDIQQGLALRMPNVMHGPSVGILAVDNGPKFNLDQSSLAIRSFIERSEAAIKNADMTLDVLTAVRNAKAYLSAQDIAQLAGGNPTLAAKALFANMNLGTVERLVELRGNLVKNLTEDGPLVCALRGAHDLINEHWAVSNTAQGQLGVRVLNDLRVAMSVVTKGPESAISQLPITALNGDALKDAFKATEPKTTFHLSSTDIADDQVFDDAAAAGRAFYQVERSRRPSVIISYNPRKASTLASTEVWGNDEQGAPRYVKRTPGVATPEAAAFSSGYFQALALHVESQLKAVDWTASASEAGLSEQAPALGCAVYDDLESLSRFDFETAAQLWDSHVPAALGRPAMLDRQWKRQLEGLKSISEQLDSGSTSIYLDAESEQPAPQPRALRLR</sequence>
<organism evidence="1 2">
    <name type="scientific">Ectopseudomonas chengduensis</name>
    <dbReference type="NCBI Taxonomy" id="489632"/>
    <lineage>
        <taxon>Bacteria</taxon>
        <taxon>Pseudomonadati</taxon>
        <taxon>Pseudomonadota</taxon>
        <taxon>Gammaproteobacteria</taxon>
        <taxon>Pseudomonadales</taxon>
        <taxon>Pseudomonadaceae</taxon>
        <taxon>Ectopseudomonas</taxon>
    </lineage>
</organism>
<dbReference type="GeneID" id="57608934"/>
<evidence type="ECO:0000313" key="2">
    <source>
        <dbReference type="Proteomes" id="UP000199467"/>
    </source>
</evidence>
<dbReference type="EMBL" id="FMZQ01000007">
    <property type="protein sequence ID" value="SDC88039.1"/>
    <property type="molecule type" value="Genomic_DNA"/>
</dbReference>
<evidence type="ECO:0000313" key="1">
    <source>
        <dbReference type="EMBL" id="SDC88039.1"/>
    </source>
</evidence>
<dbReference type="Proteomes" id="UP000199467">
    <property type="component" value="Unassembled WGS sequence"/>
</dbReference>
<gene>
    <name evidence="1" type="ORF">SAMN05216576_107289</name>
</gene>
<dbReference type="RefSeq" id="WP_017362452.1">
    <property type="nucleotide sequence ID" value="NZ_FMZQ01000007.1"/>
</dbReference>
<proteinExistence type="predicted"/>
<reference evidence="2" key="1">
    <citation type="submission" date="2016-10" db="EMBL/GenBank/DDBJ databases">
        <authorList>
            <person name="Varghese N."/>
            <person name="Submissions S."/>
        </authorList>
    </citation>
    <scope>NUCLEOTIDE SEQUENCE [LARGE SCALE GENOMIC DNA]</scope>
    <source>
        <strain evidence="2">DSM 26382</strain>
    </source>
</reference>
<protein>
    <submittedName>
        <fullName evidence="1">Uncharacterized protein</fullName>
    </submittedName>
</protein>
<accession>A0A1G6Q6P6</accession>
<keyword evidence="2" id="KW-1185">Reference proteome</keyword>
<name>A0A1G6Q6P6_9GAMM</name>